<dbReference type="Proteomes" id="UP000332594">
    <property type="component" value="Unassembled WGS sequence"/>
</dbReference>
<dbReference type="GO" id="GO:0009099">
    <property type="term" value="P:L-valine biosynthetic process"/>
    <property type="evidence" value="ECO:0007669"/>
    <property type="project" value="TreeGrafter"/>
</dbReference>
<evidence type="ECO:0000259" key="4">
    <source>
        <dbReference type="Pfam" id="PF02775"/>
    </source>
</evidence>
<organism evidence="5 6">
    <name type="scientific">Raoultella terrigena</name>
    <name type="common">Klebsiella terrigena</name>
    <dbReference type="NCBI Taxonomy" id="577"/>
    <lineage>
        <taxon>Bacteria</taxon>
        <taxon>Pseudomonadati</taxon>
        <taxon>Pseudomonadota</taxon>
        <taxon>Gammaproteobacteria</taxon>
        <taxon>Enterobacterales</taxon>
        <taxon>Enterobacteriaceae</taxon>
        <taxon>Klebsiella/Raoultella group</taxon>
        <taxon>Raoultella</taxon>
    </lineage>
</organism>
<dbReference type="EMBL" id="CAADJG010000002">
    <property type="protein sequence ID" value="VFS84155.1"/>
    <property type="molecule type" value="Genomic_DNA"/>
</dbReference>
<evidence type="ECO:0000313" key="5">
    <source>
        <dbReference type="EMBL" id="VFS84155.1"/>
    </source>
</evidence>
<dbReference type="InterPro" id="IPR045229">
    <property type="entry name" value="TPP_enz"/>
</dbReference>
<name>A0A485CHR4_RAOTE</name>
<dbReference type="GO" id="GO:0009097">
    <property type="term" value="P:isoleucine biosynthetic process"/>
    <property type="evidence" value="ECO:0007669"/>
    <property type="project" value="TreeGrafter"/>
</dbReference>
<dbReference type="InterPro" id="IPR011766">
    <property type="entry name" value="TPP_enzyme_TPP-bd"/>
</dbReference>
<dbReference type="PANTHER" id="PTHR18968:SF13">
    <property type="entry name" value="ACETOLACTATE SYNTHASE CATALYTIC SUBUNIT, MITOCHONDRIAL"/>
    <property type="match status" value="1"/>
</dbReference>
<dbReference type="GO" id="GO:0030976">
    <property type="term" value="F:thiamine pyrophosphate binding"/>
    <property type="evidence" value="ECO:0007669"/>
    <property type="project" value="InterPro"/>
</dbReference>
<accession>A0A485CHR4</accession>
<dbReference type="AlphaFoldDB" id="A0A485CHR4"/>
<evidence type="ECO:0000256" key="2">
    <source>
        <dbReference type="ARBA" id="ARBA00007812"/>
    </source>
</evidence>
<sequence>MRDITVSGSLWGSRLFRAHGPLMNIHSLAGAIGMGLPMAIGTAIANPQRKVVGLVGDGGLSLNLGELATLAQEKANVTLIVMNDGGYGVMRGIQDKYFGGRQYYNELHTPDFTLLAQAIGLQAWSVERAEDFQSVMTEALAMPGPSVVEVKMGQIGALRFAGPPQKTLY</sequence>
<proteinExistence type="inferred from homology"/>
<dbReference type="Gene3D" id="3.40.50.970">
    <property type="match status" value="1"/>
</dbReference>
<dbReference type="PANTHER" id="PTHR18968">
    <property type="entry name" value="THIAMINE PYROPHOSPHATE ENZYMES"/>
    <property type="match status" value="1"/>
</dbReference>
<evidence type="ECO:0000313" key="6">
    <source>
        <dbReference type="Proteomes" id="UP000332594"/>
    </source>
</evidence>
<dbReference type="GO" id="GO:0003984">
    <property type="term" value="F:acetolactate synthase activity"/>
    <property type="evidence" value="ECO:0007669"/>
    <property type="project" value="UniProtKB-EC"/>
</dbReference>
<dbReference type="InterPro" id="IPR000399">
    <property type="entry name" value="TPP-bd_CS"/>
</dbReference>
<feature type="domain" description="Thiamine pyrophosphate enzyme TPP-binding" evidence="4">
    <location>
        <begin position="9"/>
        <end position="150"/>
    </location>
</feature>
<gene>
    <name evidence="5" type="primary">ilvB_1</name>
    <name evidence="5" type="ORF">NCTC13038_04893</name>
</gene>
<dbReference type="GO" id="GO:0000287">
    <property type="term" value="F:magnesium ion binding"/>
    <property type="evidence" value="ECO:0007669"/>
    <property type="project" value="InterPro"/>
</dbReference>
<evidence type="ECO:0000256" key="3">
    <source>
        <dbReference type="ARBA" id="ARBA00023052"/>
    </source>
</evidence>
<dbReference type="CDD" id="cd00568">
    <property type="entry name" value="TPP_enzymes"/>
    <property type="match status" value="1"/>
</dbReference>
<dbReference type="SUPFAM" id="SSF52518">
    <property type="entry name" value="Thiamin diphosphate-binding fold (THDP-binding)"/>
    <property type="match status" value="1"/>
</dbReference>
<protein>
    <submittedName>
        <fullName evidence="5">Acetolactate synthase isozyme 1 large subunit</fullName>
        <ecNumber evidence="5">2.2.1.6</ecNumber>
    </submittedName>
</protein>
<keyword evidence="3" id="KW-0786">Thiamine pyrophosphate</keyword>
<dbReference type="PROSITE" id="PS00187">
    <property type="entry name" value="TPP_ENZYMES"/>
    <property type="match status" value="1"/>
</dbReference>
<keyword evidence="5" id="KW-0808">Transferase</keyword>
<dbReference type="InterPro" id="IPR029061">
    <property type="entry name" value="THDP-binding"/>
</dbReference>
<evidence type="ECO:0000256" key="1">
    <source>
        <dbReference type="ARBA" id="ARBA00001964"/>
    </source>
</evidence>
<dbReference type="EC" id="2.2.1.6" evidence="5"/>
<comment type="similarity">
    <text evidence="2">Belongs to the TPP enzyme family.</text>
</comment>
<dbReference type="GO" id="GO:0050660">
    <property type="term" value="F:flavin adenine dinucleotide binding"/>
    <property type="evidence" value="ECO:0007669"/>
    <property type="project" value="TreeGrafter"/>
</dbReference>
<dbReference type="GO" id="GO:0005948">
    <property type="term" value="C:acetolactate synthase complex"/>
    <property type="evidence" value="ECO:0007669"/>
    <property type="project" value="TreeGrafter"/>
</dbReference>
<comment type="cofactor">
    <cofactor evidence="1">
        <name>thiamine diphosphate</name>
        <dbReference type="ChEBI" id="CHEBI:58937"/>
    </cofactor>
</comment>
<dbReference type="Pfam" id="PF02775">
    <property type="entry name" value="TPP_enzyme_C"/>
    <property type="match status" value="1"/>
</dbReference>
<reference evidence="5 6" key="1">
    <citation type="submission" date="2019-03" db="EMBL/GenBank/DDBJ databases">
        <authorList>
            <consortium name="Pathogen Informatics"/>
        </authorList>
    </citation>
    <scope>NUCLEOTIDE SEQUENCE [LARGE SCALE GENOMIC DNA]</scope>
    <source>
        <strain evidence="5 6">NCTC13038</strain>
    </source>
</reference>